<feature type="transmembrane region" description="Helical" evidence="7">
    <location>
        <begin position="227"/>
        <end position="254"/>
    </location>
</feature>
<evidence type="ECO:0000313" key="8">
    <source>
        <dbReference type="EMBL" id="RUO76802.1"/>
    </source>
</evidence>
<keyword evidence="2" id="KW-0813">Transport</keyword>
<sequence length="403" mass="42992">MRNKRRFEFGPATLVAAAFIGPGTVVTATLAGANFGYALLWALLFSIAATIVLQEMAARLGIVTQKGLGESIASFVQQPWLRYGLFTLILLAVVVGNSVYQGGNLSGARLGLVELIPWLPSQSIPFILAVVAGIILWAGHYRLIERVLIALVAVMSFAFLATFVLTQPVWSELWQGLLQPSIPTGATLTVIALIGTTVVPYNLFLHASAVAQKWHAAEDLRYARRDIWVSVPLGGIISMAIVASAASAFFGRAIEINSAADMSRSLQPLFGDAASLFMAVGLFSAGLSSALTAPLAAAYALAGMFGFKGGLQGRAFRATWLIILVIGTVIASLGWRPIEVIWVAQIANGLLLPLMAAFLIWACNRPELGQYRNAWWQNAVAVLVWCVALALGVRSIGSAVGLW</sequence>
<dbReference type="PANTHER" id="PTHR11706:SF33">
    <property type="entry name" value="NATURAL RESISTANCE-ASSOCIATED MACROPHAGE PROTEIN 2"/>
    <property type="match status" value="1"/>
</dbReference>
<evidence type="ECO:0000256" key="6">
    <source>
        <dbReference type="ARBA" id="ARBA00023136"/>
    </source>
</evidence>
<dbReference type="InterPro" id="IPR001046">
    <property type="entry name" value="NRAMP_fam"/>
</dbReference>
<feature type="transmembrane region" description="Helical" evidence="7">
    <location>
        <begin position="147"/>
        <end position="166"/>
    </location>
</feature>
<organism evidence="8 9">
    <name type="scientific">Pseudidiomarina taiwanensis</name>
    <dbReference type="NCBI Taxonomy" id="337250"/>
    <lineage>
        <taxon>Bacteria</taxon>
        <taxon>Pseudomonadati</taxon>
        <taxon>Pseudomonadota</taxon>
        <taxon>Gammaproteobacteria</taxon>
        <taxon>Alteromonadales</taxon>
        <taxon>Idiomarinaceae</taxon>
        <taxon>Pseudidiomarina</taxon>
    </lineage>
</organism>
<proteinExistence type="predicted"/>
<dbReference type="RefSeq" id="WP_126827778.1">
    <property type="nucleotide sequence ID" value="NZ_PIQG01000003.1"/>
</dbReference>
<protein>
    <submittedName>
        <fullName evidence="8">Manganese transporter</fullName>
    </submittedName>
</protein>
<evidence type="ECO:0000256" key="7">
    <source>
        <dbReference type="SAM" id="Phobius"/>
    </source>
</evidence>
<keyword evidence="3 7" id="KW-0812">Transmembrane</keyword>
<evidence type="ECO:0000256" key="3">
    <source>
        <dbReference type="ARBA" id="ARBA00022692"/>
    </source>
</evidence>
<dbReference type="GO" id="GO:0015086">
    <property type="term" value="F:cadmium ion transmembrane transporter activity"/>
    <property type="evidence" value="ECO:0007669"/>
    <property type="project" value="TreeGrafter"/>
</dbReference>
<dbReference type="GO" id="GO:0005384">
    <property type="term" value="F:manganese ion transmembrane transporter activity"/>
    <property type="evidence" value="ECO:0007669"/>
    <property type="project" value="TreeGrafter"/>
</dbReference>
<dbReference type="Proteomes" id="UP000288279">
    <property type="component" value="Unassembled WGS sequence"/>
</dbReference>
<comment type="subcellular location">
    <subcellularLocation>
        <location evidence="1">Membrane</location>
        <topology evidence="1">Multi-pass membrane protein</topology>
    </subcellularLocation>
</comment>
<dbReference type="AlphaFoldDB" id="A0A432ZHP7"/>
<keyword evidence="6 7" id="KW-0472">Membrane</keyword>
<dbReference type="GO" id="GO:0015293">
    <property type="term" value="F:symporter activity"/>
    <property type="evidence" value="ECO:0007669"/>
    <property type="project" value="UniProtKB-KW"/>
</dbReference>
<dbReference type="NCBIfam" id="NF037982">
    <property type="entry name" value="Nramp_1"/>
    <property type="match status" value="1"/>
</dbReference>
<dbReference type="GO" id="GO:0034755">
    <property type="term" value="P:iron ion transmembrane transport"/>
    <property type="evidence" value="ECO:0007669"/>
    <property type="project" value="TreeGrafter"/>
</dbReference>
<feature type="transmembrane region" description="Helical" evidence="7">
    <location>
        <begin position="37"/>
        <end position="62"/>
    </location>
</feature>
<dbReference type="PRINTS" id="PR00447">
    <property type="entry name" value="NATRESASSCMP"/>
</dbReference>
<dbReference type="PANTHER" id="PTHR11706">
    <property type="entry name" value="SOLUTE CARRIER PROTEIN FAMILY 11 MEMBER"/>
    <property type="match status" value="1"/>
</dbReference>
<evidence type="ECO:0000256" key="1">
    <source>
        <dbReference type="ARBA" id="ARBA00004141"/>
    </source>
</evidence>
<evidence type="ECO:0000313" key="9">
    <source>
        <dbReference type="Proteomes" id="UP000288279"/>
    </source>
</evidence>
<evidence type="ECO:0000256" key="2">
    <source>
        <dbReference type="ARBA" id="ARBA00022448"/>
    </source>
</evidence>
<gene>
    <name evidence="8" type="ORF">CWI83_07715</name>
</gene>
<feature type="transmembrane region" description="Helical" evidence="7">
    <location>
        <begin position="123"/>
        <end position="140"/>
    </location>
</feature>
<feature type="transmembrane region" description="Helical" evidence="7">
    <location>
        <begin position="274"/>
        <end position="302"/>
    </location>
</feature>
<dbReference type="EMBL" id="PIQG01000003">
    <property type="protein sequence ID" value="RUO76802.1"/>
    <property type="molecule type" value="Genomic_DNA"/>
</dbReference>
<dbReference type="GO" id="GO:0005886">
    <property type="term" value="C:plasma membrane"/>
    <property type="evidence" value="ECO:0007669"/>
    <property type="project" value="TreeGrafter"/>
</dbReference>
<comment type="caution">
    <text evidence="8">The sequence shown here is derived from an EMBL/GenBank/DDBJ whole genome shotgun (WGS) entry which is preliminary data.</text>
</comment>
<dbReference type="Pfam" id="PF01566">
    <property type="entry name" value="Nramp"/>
    <property type="match status" value="1"/>
</dbReference>
<keyword evidence="4" id="KW-0769">Symport</keyword>
<name>A0A432ZHP7_9GAMM</name>
<feature type="transmembrane region" description="Helical" evidence="7">
    <location>
        <begin position="375"/>
        <end position="397"/>
    </location>
</feature>
<feature type="transmembrane region" description="Helical" evidence="7">
    <location>
        <begin position="186"/>
        <end position="206"/>
    </location>
</feature>
<dbReference type="OrthoDB" id="9787548at2"/>
<keyword evidence="9" id="KW-1185">Reference proteome</keyword>
<keyword evidence="5 7" id="KW-1133">Transmembrane helix</keyword>
<feature type="transmembrane region" description="Helical" evidence="7">
    <location>
        <begin position="83"/>
        <end position="103"/>
    </location>
</feature>
<feature type="transmembrane region" description="Helical" evidence="7">
    <location>
        <begin position="341"/>
        <end position="363"/>
    </location>
</feature>
<evidence type="ECO:0000256" key="4">
    <source>
        <dbReference type="ARBA" id="ARBA00022847"/>
    </source>
</evidence>
<evidence type="ECO:0000256" key="5">
    <source>
        <dbReference type="ARBA" id="ARBA00022989"/>
    </source>
</evidence>
<reference evidence="8 9" key="1">
    <citation type="journal article" date="2011" name="Front. Microbiol.">
        <title>Genomic signatures of strain selection and enhancement in Bacillus atrophaeus var. globigii, a historical biowarfare simulant.</title>
        <authorList>
            <person name="Gibbons H.S."/>
            <person name="Broomall S.M."/>
            <person name="McNew L.A."/>
            <person name="Daligault H."/>
            <person name="Chapman C."/>
            <person name="Bruce D."/>
            <person name="Karavis M."/>
            <person name="Krepps M."/>
            <person name="McGregor P.A."/>
            <person name="Hong C."/>
            <person name="Park K.H."/>
            <person name="Akmal A."/>
            <person name="Feldman A."/>
            <person name="Lin J.S."/>
            <person name="Chang W.E."/>
            <person name="Higgs B.W."/>
            <person name="Demirev P."/>
            <person name="Lindquist J."/>
            <person name="Liem A."/>
            <person name="Fochler E."/>
            <person name="Read T.D."/>
            <person name="Tapia R."/>
            <person name="Johnson S."/>
            <person name="Bishop-Lilly K.A."/>
            <person name="Detter C."/>
            <person name="Han C."/>
            <person name="Sozhamannan S."/>
            <person name="Rosenzweig C.N."/>
            <person name="Skowronski E.W."/>
        </authorList>
    </citation>
    <scope>NUCLEOTIDE SEQUENCE [LARGE SCALE GENOMIC DNA]</scope>
    <source>
        <strain evidence="8 9">PIT1</strain>
    </source>
</reference>
<accession>A0A432ZHP7</accession>
<feature type="transmembrane region" description="Helical" evidence="7">
    <location>
        <begin position="314"/>
        <end position="335"/>
    </location>
</feature>